<dbReference type="Proteomes" id="UP000813824">
    <property type="component" value="Unassembled WGS sequence"/>
</dbReference>
<dbReference type="OrthoDB" id="10643205at2759"/>
<evidence type="ECO:0000313" key="1">
    <source>
        <dbReference type="EMBL" id="KAH8102024.1"/>
    </source>
</evidence>
<accession>A0A8K0URU8</accession>
<protein>
    <submittedName>
        <fullName evidence="1">Uncharacterized protein</fullName>
    </submittedName>
</protein>
<name>A0A8K0URU8_9AGAR</name>
<gene>
    <name evidence="1" type="ORF">BXZ70DRAFT_47781</name>
</gene>
<dbReference type="AlphaFoldDB" id="A0A8K0URU8"/>
<comment type="caution">
    <text evidence="1">The sequence shown here is derived from an EMBL/GenBank/DDBJ whole genome shotgun (WGS) entry which is preliminary data.</text>
</comment>
<reference evidence="1" key="1">
    <citation type="journal article" date="2021" name="New Phytol.">
        <title>Evolutionary innovations through gain and loss of genes in the ectomycorrhizal Boletales.</title>
        <authorList>
            <person name="Wu G."/>
            <person name="Miyauchi S."/>
            <person name="Morin E."/>
            <person name="Kuo A."/>
            <person name="Drula E."/>
            <person name="Varga T."/>
            <person name="Kohler A."/>
            <person name="Feng B."/>
            <person name="Cao Y."/>
            <person name="Lipzen A."/>
            <person name="Daum C."/>
            <person name="Hundley H."/>
            <person name="Pangilinan J."/>
            <person name="Johnson J."/>
            <person name="Barry K."/>
            <person name="LaButti K."/>
            <person name="Ng V."/>
            <person name="Ahrendt S."/>
            <person name="Min B."/>
            <person name="Choi I.G."/>
            <person name="Park H."/>
            <person name="Plett J.M."/>
            <person name="Magnuson J."/>
            <person name="Spatafora J.W."/>
            <person name="Nagy L.G."/>
            <person name="Henrissat B."/>
            <person name="Grigoriev I.V."/>
            <person name="Yang Z.L."/>
            <person name="Xu J."/>
            <person name="Martin F.M."/>
        </authorList>
    </citation>
    <scope>NUCLEOTIDE SEQUENCE</scope>
    <source>
        <strain evidence="1">KKN 215</strain>
    </source>
</reference>
<organism evidence="1 2">
    <name type="scientific">Cristinia sonorae</name>
    <dbReference type="NCBI Taxonomy" id="1940300"/>
    <lineage>
        <taxon>Eukaryota</taxon>
        <taxon>Fungi</taxon>
        <taxon>Dikarya</taxon>
        <taxon>Basidiomycota</taxon>
        <taxon>Agaricomycotina</taxon>
        <taxon>Agaricomycetes</taxon>
        <taxon>Agaricomycetidae</taxon>
        <taxon>Agaricales</taxon>
        <taxon>Pleurotineae</taxon>
        <taxon>Stephanosporaceae</taxon>
        <taxon>Cristinia</taxon>
    </lineage>
</organism>
<sequence length="285" mass="32532">MVKRIEGIFHFHYTPSSFAVGLTTNGPAIARYIPLSIFRDLELPPFPLVRQQASAFARIKLDLSFPELVERGEEFSELFLFSHIVNHRDVPADIMPEVITALYTTIIALDLILAAPNYTRPDMTKLFGEHISKNPDKELLFLKREHLGYKLSHCGLREDICDPDPAMWYLTNQVNENIIYLLSIDSPYADNPWMEPDGLQLYITYADALVFSNIFNEGTKSLLERCLETARLQKNQKLSPVHEDVRTRAETSAHIHLSLVLREMGVEPEMQKLHVHAPSHGSLLI</sequence>
<evidence type="ECO:0000313" key="2">
    <source>
        <dbReference type="Proteomes" id="UP000813824"/>
    </source>
</evidence>
<keyword evidence="2" id="KW-1185">Reference proteome</keyword>
<dbReference type="EMBL" id="JAEVFJ010000010">
    <property type="protein sequence ID" value="KAH8102024.1"/>
    <property type="molecule type" value="Genomic_DNA"/>
</dbReference>
<proteinExistence type="predicted"/>